<dbReference type="Pfam" id="PF08007">
    <property type="entry name" value="JmjC_2"/>
    <property type="match status" value="1"/>
</dbReference>
<dbReference type="GO" id="GO:0051864">
    <property type="term" value="F:histone H3K36 demethylase activity"/>
    <property type="evidence" value="ECO:0007669"/>
    <property type="project" value="TreeGrafter"/>
</dbReference>
<evidence type="ECO:0000259" key="4">
    <source>
        <dbReference type="PROSITE" id="PS51184"/>
    </source>
</evidence>
<dbReference type="GO" id="GO:0032453">
    <property type="term" value="F:histone H3K4 demethylase activity"/>
    <property type="evidence" value="ECO:0007669"/>
    <property type="project" value="TreeGrafter"/>
</dbReference>
<keyword evidence="3" id="KW-0560">Oxidoreductase</keyword>
<keyword evidence="3" id="KW-0223">Dioxygenase</keyword>
<dbReference type="PANTHER" id="PTHR13096:SF8">
    <property type="entry name" value="RIBOSOMAL OXYGENASE 1"/>
    <property type="match status" value="1"/>
</dbReference>
<reference evidence="5 6" key="1">
    <citation type="journal article" date="2021" name="Sci. Rep.">
        <title>The genome of the diatom Chaetoceros tenuissimus carries an ancient integrated fragment of an extant virus.</title>
        <authorList>
            <person name="Hongo Y."/>
            <person name="Kimura K."/>
            <person name="Takaki Y."/>
            <person name="Yoshida Y."/>
            <person name="Baba S."/>
            <person name="Kobayashi G."/>
            <person name="Nagasaki K."/>
            <person name="Hano T."/>
            <person name="Tomaru Y."/>
        </authorList>
    </citation>
    <scope>NUCLEOTIDE SEQUENCE [LARGE SCALE GENOMIC DNA]</scope>
    <source>
        <strain evidence="5 6">NIES-3715</strain>
    </source>
</reference>
<comment type="subcellular location">
    <subcellularLocation>
        <location evidence="3">Nucleus</location>
    </subcellularLocation>
</comment>
<dbReference type="SUPFAM" id="SSF51197">
    <property type="entry name" value="Clavaminate synthase-like"/>
    <property type="match status" value="1"/>
</dbReference>
<dbReference type="EMBL" id="BLLK01000046">
    <property type="protein sequence ID" value="GFH53214.1"/>
    <property type="molecule type" value="Genomic_DNA"/>
</dbReference>
<gene>
    <name evidence="5" type="ORF">CTEN210_09690</name>
</gene>
<dbReference type="AlphaFoldDB" id="A0AAD3CWK8"/>
<dbReference type="GO" id="GO:0005506">
    <property type="term" value="F:iron ion binding"/>
    <property type="evidence" value="ECO:0007669"/>
    <property type="project" value="UniProtKB-UniRule"/>
</dbReference>
<organism evidence="5 6">
    <name type="scientific">Chaetoceros tenuissimus</name>
    <dbReference type="NCBI Taxonomy" id="426638"/>
    <lineage>
        <taxon>Eukaryota</taxon>
        <taxon>Sar</taxon>
        <taxon>Stramenopiles</taxon>
        <taxon>Ochrophyta</taxon>
        <taxon>Bacillariophyta</taxon>
        <taxon>Coscinodiscophyceae</taxon>
        <taxon>Chaetocerotophycidae</taxon>
        <taxon>Chaetocerotales</taxon>
        <taxon>Chaetocerotaceae</taxon>
        <taxon>Chaetoceros</taxon>
    </lineage>
</organism>
<dbReference type="GO" id="GO:0005730">
    <property type="term" value="C:nucleolus"/>
    <property type="evidence" value="ECO:0007669"/>
    <property type="project" value="TreeGrafter"/>
</dbReference>
<name>A0AAD3CWK8_9STRA</name>
<comment type="similarity">
    <text evidence="3">Belongs to the ROX family.</text>
</comment>
<keyword evidence="6" id="KW-1185">Reference proteome</keyword>
<keyword evidence="2 3" id="KW-0408">Iron</keyword>
<comment type="caution">
    <text evidence="5">The sequence shown here is derived from an EMBL/GenBank/DDBJ whole genome shotgun (WGS) entry which is preliminary data.</text>
</comment>
<evidence type="ECO:0000256" key="2">
    <source>
        <dbReference type="ARBA" id="ARBA00023004"/>
    </source>
</evidence>
<comment type="cofactor">
    <cofactor evidence="3">
        <name>Fe(2+)</name>
        <dbReference type="ChEBI" id="CHEBI:29033"/>
    </cofactor>
    <text evidence="3">Binds 1 Fe(2+) ion per subunit.</text>
</comment>
<keyword evidence="1 3" id="KW-0479">Metal-binding</keyword>
<keyword evidence="3" id="KW-0805">Transcription regulation</keyword>
<dbReference type="Proteomes" id="UP001054902">
    <property type="component" value="Unassembled WGS sequence"/>
</dbReference>
<feature type="domain" description="JmjC" evidence="4">
    <location>
        <begin position="147"/>
        <end position="302"/>
    </location>
</feature>
<evidence type="ECO:0000313" key="6">
    <source>
        <dbReference type="Proteomes" id="UP001054902"/>
    </source>
</evidence>
<dbReference type="PROSITE" id="PS51184">
    <property type="entry name" value="JMJC"/>
    <property type="match status" value="1"/>
</dbReference>
<evidence type="ECO:0000313" key="5">
    <source>
        <dbReference type="EMBL" id="GFH53214.1"/>
    </source>
</evidence>
<proteinExistence type="inferred from homology"/>
<protein>
    <recommendedName>
        <fullName evidence="3">Bifunctional lysine-specific demethylase and histidyl-hydroxylase</fullName>
        <ecNumber evidence="3">1.14.11.-</ecNumber>
    </recommendedName>
</protein>
<keyword evidence="3" id="KW-0804">Transcription</keyword>
<comment type="function">
    <text evidence="3">Oxygenase that can act as both a histone lysine demethylase and a ribosomal histidine hydroxylase.</text>
</comment>
<dbReference type="EC" id="1.14.11.-" evidence="3"/>
<dbReference type="Gene3D" id="2.60.120.650">
    <property type="entry name" value="Cupin"/>
    <property type="match status" value="1"/>
</dbReference>
<evidence type="ECO:0000256" key="3">
    <source>
        <dbReference type="RuleBase" id="RU366061"/>
    </source>
</evidence>
<keyword evidence="3" id="KW-0539">Nucleus</keyword>
<evidence type="ECO:0000256" key="1">
    <source>
        <dbReference type="ARBA" id="ARBA00022723"/>
    </source>
</evidence>
<dbReference type="InterPro" id="IPR039994">
    <property type="entry name" value="NO66-like"/>
</dbReference>
<dbReference type="PANTHER" id="PTHR13096">
    <property type="entry name" value="MINA53 MYC INDUCED NUCLEAR ANTIGEN"/>
    <property type="match status" value="1"/>
</dbReference>
<accession>A0AAD3CWK8</accession>
<dbReference type="InterPro" id="IPR003347">
    <property type="entry name" value="JmjC_dom"/>
</dbReference>
<sequence length="490" mass="55441">MKASLLLQISIGYQASCHAFSSFSTVPTTTNNNSVQNPSSEAFQTILSGEGQSEHEFFQQIWQKQPFVYRKQTQTSHENNPFHNQVNMGLPGITHALENACQVFLQTPNAEWQFTLPIVSKDKKCLSLEELAPRYGNNLFEAYLDGCSILLNHNDRHCPYTAALCEDLQKTFPYVYANAYLTPSASQAVKAHADDRDVLVIQVYGRKVWKVYEEVPIEYPYTHEQVGKNDLQVPQSVLDGNLIVDTVLQPGDVLYIPRGFVHEACTDKQENEDDIQPSYHITIALATFDWALSGLLATAVQKTLDDIPEYRMAVPVEFGMKDANDISDEQKRMLEQQVDDALEIVKQKLTADAINKYLTQKYQFHANKSKAGRLDRIAASMQQDNMSAENVSVVGQDAMKRLSMDSFVRASTREEYDLLNNIRPKQQLVRPETESAFFAIHHHIHQNPTQVFSVSELASILENKCEYICDLSMLSFIRSCIERGTLALVV</sequence>